<accession>A0A9P3HEM0</accession>
<evidence type="ECO:0000313" key="2">
    <source>
        <dbReference type="Proteomes" id="UP000827284"/>
    </source>
</evidence>
<name>A0A9P3HEM0_9FUNG</name>
<evidence type="ECO:0000313" key="1">
    <source>
        <dbReference type="EMBL" id="GJJ75304.1"/>
    </source>
</evidence>
<keyword evidence="2" id="KW-1185">Reference proteome</keyword>
<gene>
    <name evidence="1" type="ORF">EMPS_07662</name>
</gene>
<sequence length="210" mass="23529">MAFTFTDINDPASHCVGLHHSAHLPFEYGQNSRTSLIFNSNNSGCTGLNSGLFSNFPDPSDSNSTIHNNSNNSNNNHHTGFAAAITAGPPEPVVDYVGALQYLFSQAKESEVARELCNEIELSLEPPVEAGVLQYLFRMKAIGRLQDWPLLFGEGNSFIVYLLQKMEKDEFPAANVNERTIWNDRRRETTEWVKERTKQRTLTMVAQSAF</sequence>
<dbReference type="EMBL" id="BQFW01000010">
    <property type="protein sequence ID" value="GJJ75304.1"/>
    <property type="molecule type" value="Genomic_DNA"/>
</dbReference>
<comment type="caution">
    <text evidence="1">The sequence shown here is derived from an EMBL/GenBank/DDBJ whole genome shotgun (WGS) entry which is preliminary data.</text>
</comment>
<dbReference type="OrthoDB" id="2415345at2759"/>
<proteinExistence type="predicted"/>
<dbReference type="Proteomes" id="UP000827284">
    <property type="component" value="Unassembled WGS sequence"/>
</dbReference>
<dbReference type="AlphaFoldDB" id="A0A9P3HEM0"/>
<reference evidence="1" key="2">
    <citation type="journal article" date="2022" name="Microbiol. Resour. Announc.">
        <title>Whole-Genome Sequence of Entomortierella parvispora E1425, a Mucoromycotan Fungus Associated with Burkholderiaceae-Related Endosymbiotic Bacteria.</title>
        <authorList>
            <person name="Herlambang A."/>
            <person name="Guo Y."/>
            <person name="Takashima Y."/>
            <person name="Narisawa K."/>
            <person name="Ohta H."/>
            <person name="Nishizawa T."/>
        </authorList>
    </citation>
    <scope>NUCLEOTIDE SEQUENCE</scope>
    <source>
        <strain evidence="1">E1425</strain>
    </source>
</reference>
<reference evidence="1" key="1">
    <citation type="submission" date="2021-11" db="EMBL/GenBank/DDBJ databases">
        <authorList>
            <person name="Herlambang A."/>
            <person name="Guo Y."/>
            <person name="Takashima Y."/>
            <person name="Nishizawa T."/>
        </authorList>
    </citation>
    <scope>NUCLEOTIDE SEQUENCE</scope>
    <source>
        <strain evidence="1">E1425</strain>
    </source>
</reference>
<organism evidence="1 2">
    <name type="scientific">Entomortierella parvispora</name>
    <dbReference type="NCBI Taxonomy" id="205924"/>
    <lineage>
        <taxon>Eukaryota</taxon>
        <taxon>Fungi</taxon>
        <taxon>Fungi incertae sedis</taxon>
        <taxon>Mucoromycota</taxon>
        <taxon>Mortierellomycotina</taxon>
        <taxon>Mortierellomycetes</taxon>
        <taxon>Mortierellales</taxon>
        <taxon>Mortierellaceae</taxon>
        <taxon>Entomortierella</taxon>
    </lineage>
</organism>
<protein>
    <submittedName>
        <fullName evidence="1">Uncharacterized protein</fullName>
    </submittedName>
</protein>